<evidence type="ECO:0000313" key="11">
    <source>
        <dbReference type="Proteomes" id="UP000042958"/>
    </source>
</evidence>
<evidence type="ECO:0000256" key="2">
    <source>
        <dbReference type="ARBA" id="ARBA00005819"/>
    </source>
</evidence>
<gene>
    <name evidence="10" type="ORF">PMG11_06848</name>
</gene>
<feature type="region of interest" description="Disordered" evidence="9">
    <location>
        <begin position="1"/>
        <end position="131"/>
    </location>
</feature>
<dbReference type="CDD" id="cd12263">
    <property type="entry name" value="RRM_ABT1_like"/>
    <property type="match status" value="1"/>
</dbReference>
<dbReference type="GO" id="GO:0000472">
    <property type="term" value="P:endonucleolytic cleavage to generate mature 5'-end of SSU-rRNA from (SSU-rRNA, 5.8S rRNA, LSU-rRNA)"/>
    <property type="evidence" value="ECO:0007669"/>
    <property type="project" value="TreeGrafter"/>
</dbReference>
<dbReference type="AlphaFoldDB" id="A0A0F7TT21"/>
<feature type="compositionally biased region" description="Basic and acidic residues" evidence="9">
    <location>
        <begin position="285"/>
        <end position="309"/>
    </location>
</feature>
<feature type="compositionally biased region" description="Acidic residues" evidence="9">
    <location>
        <begin position="54"/>
        <end position="67"/>
    </location>
</feature>
<keyword evidence="6" id="KW-0539">Nucleus</keyword>
<comment type="subcellular location">
    <subcellularLocation>
        <location evidence="1">Nucleus</location>
        <location evidence="1">Nucleolus</location>
    </subcellularLocation>
</comment>
<dbReference type="GO" id="GO:0003723">
    <property type="term" value="F:RNA binding"/>
    <property type="evidence" value="ECO:0007669"/>
    <property type="project" value="UniProtKB-KW"/>
</dbReference>
<organism evidence="10 11">
    <name type="scientific">Penicillium brasilianum</name>
    <dbReference type="NCBI Taxonomy" id="104259"/>
    <lineage>
        <taxon>Eukaryota</taxon>
        <taxon>Fungi</taxon>
        <taxon>Dikarya</taxon>
        <taxon>Ascomycota</taxon>
        <taxon>Pezizomycotina</taxon>
        <taxon>Eurotiomycetes</taxon>
        <taxon>Eurotiomycetidae</taxon>
        <taxon>Eurotiales</taxon>
        <taxon>Aspergillaceae</taxon>
        <taxon>Penicillium</taxon>
    </lineage>
</organism>
<evidence type="ECO:0000256" key="4">
    <source>
        <dbReference type="ARBA" id="ARBA00021800"/>
    </source>
</evidence>
<keyword evidence="11" id="KW-1185">Reference proteome</keyword>
<dbReference type="GO" id="GO:0000480">
    <property type="term" value="P:endonucleolytic cleavage in 5'-ETS of tricistronic rRNA transcript (SSU-rRNA, 5.8S rRNA, LSU-rRNA)"/>
    <property type="evidence" value="ECO:0007669"/>
    <property type="project" value="TreeGrafter"/>
</dbReference>
<dbReference type="InterPro" id="IPR039119">
    <property type="entry name" value="ABT1/Esf2"/>
</dbReference>
<feature type="compositionally biased region" description="Acidic residues" evidence="9">
    <location>
        <begin position="87"/>
        <end position="107"/>
    </location>
</feature>
<dbReference type="GO" id="GO:0000447">
    <property type="term" value="P:endonucleolytic cleavage in ITS1 to separate SSU-rRNA from 5.8S rRNA and LSU-rRNA from tricistronic rRNA transcript (SSU-rRNA, 5.8S rRNA, LSU-rRNA)"/>
    <property type="evidence" value="ECO:0007669"/>
    <property type="project" value="TreeGrafter"/>
</dbReference>
<comment type="function">
    <text evidence="7">Involved in the small subunit (SSU) processome assembly and function, and in the 18S rRNA synthesis. Required for the early cleavages at sites A0, A1 and A2.</text>
</comment>
<evidence type="ECO:0000256" key="7">
    <source>
        <dbReference type="ARBA" id="ARBA00025024"/>
    </source>
</evidence>
<evidence type="ECO:0000256" key="6">
    <source>
        <dbReference type="ARBA" id="ARBA00023242"/>
    </source>
</evidence>
<proteinExistence type="inferred from homology"/>
<dbReference type="GO" id="GO:0005730">
    <property type="term" value="C:nucleolus"/>
    <property type="evidence" value="ECO:0007669"/>
    <property type="project" value="UniProtKB-SubCell"/>
</dbReference>
<dbReference type="PANTHER" id="PTHR12311">
    <property type="entry name" value="ACTIVATOR OF BASAL TRANSCRIPTION 1"/>
    <property type="match status" value="1"/>
</dbReference>
<evidence type="ECO:0000256" key="3">
    <source>
        <dbReference type="ARBA" id="ARBA00013906"/>
    </source>
</evidence>
<dbReference type="OrthoDB" id="287393at2759"/>
<dbReference type="InterPro" id="IPR012677">
    <property type="entry name" value="Nucleotide-bd_a/b_plait_sf"/>
</dbReference>
<dbReference type="PANTHER" id="PTHR12311:SF7">
    <property type="entry name" value="ACTIVATOR OF BASAL TRANSCRIPTION 1"/>
    <property type="match status" value="1"/>
</dbReference>
<name>A0A0F7TT21_PENBI</name>
<dbReference type="InterPro" id="IPR035979">
    <property type="entry name" value="RBD_domain_sf"/>
</dbReference>
<dbReference type="STRING" id="104259.A0A0F7TT21"/>
<evidence type="ECO:0000256" key="8">
    <source>
        <dbReference type="ARBA" id="ARBA00032634"/>
    </source>
</evidence>
<dbReference type="Gene3D" id="3.30.70.330">
    <property type="match status" value="1"/>
</dbReference>
<evidence type="ECO:0000256" key="9">
    <source>
        <dbReference type="SAM" id="MobiDB-lite"/>
    </source>
</evidence>
<feature type="region of interest" description="Disordered" evidence="9">
    <location>
        <begin position="285"/>
        <end position="313"/>
    </location>
</feature>
<dbReference type="InterPro" id="IPR034353">
    <property type="entry name" value="ABT1/ESF2_RRM"/>
</dbReference>
<dbReference type="GO" id="GO:0034462">
    <property type="term" value="P:small-subunit processome assembly"/>
    <property type="evidence" value="ECO:0007669"/>
    <property type="project" value="TreeGrafter"/>
</dbReference>
<feature type="compositionally biased region" description="Basic and acidic residues" evidence="9">
    <location>
        <begin position="25"/>
        <end position="36"/>
    </location>
</feature>
<accession>A0A0F7TT21</accession>
<evidence type="ECO:0000256" key="1">
    <source>
        <dbReference type="ARBA" id="ARBA00004604"/>
    </source>
</evidence>
<keyword evidence="5" id="KW-0694">RNA-binding</keyword>
<protein>
    <recommendedName>
        <fullName evidence="3">Pre-rRNA-processing protein ESF2</fullName>
    </recommendedName>
    <alternativeName>
        <fullName evidence="8">18S rRNA factor 2</fullName>
    </alternativeName>
    <alternativeName>
        <fullName evidence="4">Pre-rRNA-processing protein esf2</fullName>
    </alternativeName>
</protein>
<sequence>MTTRKHNEFLDAPSDDDDEGSLRGYDSEEHVAESKGRAVKKRRTDTQDFFGLGSDEDLSADEEDEESRADVKGKVHKQSKTKKQDPLGEEEQEEEDQEEHEVEDEDGGAYLETTSEDKPKSAKTLSKNSIKKPKKDKTGVVYLSSLPPYLKPFALKNIMEKRGFGPIKKVFFAPLVPTNSSKPQRSNKRKIYSEGWIEFESKKTARLAAESMNARTLGGPKGMYYRDDVINMRYLSGFKWADLMETVQRERSERESKQRMADIRARKEEKVFLAGVEAGRRLDGIAQKNEEKRKRKAEAEGKTDIEPKMPAHVRRRFVQNDVVSASDKDEKAIGNEAKRVLGKIF</sequence>
<dbReference type="EMBL" id="CDHK01000006">
    <property type="protein sequence ID" value="CEJ58182.1"/>
    <property type="molecule type" value="Genomic_DNA"/>
</dbReference>
<evidence type="ECO:0000313" key="10">
    <source>
        <dbReference type="EMBL" id="CEJ58182.1"/>
    </source>
</evidence>
<dbReference type="Proteomes" id="UP000042958">
    <property type="component" value="Unassembled WGS sequence"/>
</dbReference>
<dbReference type="SUPFAM" id="SSF54928">
    <property type="entry name" value="RNA-binding domain, RBD"/>
    <property type="match status" value="1"/>
</dbReference>
<comment type="similarity">
    <text evidence="2">Belongs to the ESF2/ABP1 family.</text>
</comment>
<reference evidence="11" key="1">
    <citation type="journal article" date="2015" name="Genome Announc.">
        <title>Draft genome sequence of the fungus Penicillium brasilianum MG11.</title>
        <authorList>
            <person name="Horn F."/>
            <person name="Linde J."/>
            <person name="Mattern D.J."/>
            <person name="Walther G."/>
            <person name="Guthke R."/>
            <person name="Brakhage A.A."/>
            <person name="Valiante V."/>
        </authorList>
    </citation>
    <scope>NUCLEOTIDE SEQUENCE [LARGE SCALE GENOMIC DNA]</scope>
    <source>
        <strain evidence="11">MG11</strain>
    </source>
</reference>
<evidence type="ECO:0000256" key="5">
    <source>
        <dbReference type="ARBA" id="ARBA00022884"/>
    </source>
</evidence>